<dbReference type="RefSeq" id="WP_067551450.1">
    <property type="nucleotide sequence ID" value="NZ_CP016895.1"/>
</dbReference>
<reference evidence="1 2" key="1">
    <citation type="submission" date="2016-08" db="EMBL/GenBank/DDBJ databases">
        <authorList>
            <person name="Seilhamer J.J."/>
        </authorList>
    </citation>
    <scope>NUCLEOTIDE SEQUENCE [LARGE SCALE GENOMIC DNA]</scope>
    <source>
        <strain evidence="1 2">BRTC-1</strain>
    </source>
</reference>
<protein>
    <recommendedName>
        <fullName evidence="3">HEAT repeat domain-containing protein</fullName>
    </recommendedName>
</protein>
<dbReference type="OrthoDB" id="9156764at2"/>
<proteinExistence type="predicted"/>
<evidence type="ECO:0000313" key="1">
    <source>
        <dbReference type="EMBL" id="AOA57087.1"/>
    </source>
</evidence>
<evidence type="ECO:0000313" key="2">
    <source>
        <dbReference type="Proteomes" id="UP000093391"/>
    </source>
</evidence>
<dbReference type="Gene3D" id="1.25.10.10">
    <property type="entry name" value="Leucine-rich Repeat Variant"/>
    <property type="match status" value="1"/>
</dbReference>
<organism evidence="1 2">
    <name type="scientific">Acinetobacter larvae</name>
    <dbReference type="NCBI Taxonomy" id="1789224"/>
    <lineage>
        <taxon>Bacteria</taxon>
        <taxon>Pseudomonadati</taxon>
        <taxon>Pseudomonadota</taxon>
        <taxon>Gammaproteobacteria</taxon>
        <taxon>Moraxellales</taxon>
        <taxon>Moraxellaceae</taxon>
        <taxon>Acinetobacter</taxon>
    </lineage>
</organism>
<evidence type="ECO:0008006" key="3">
    <source>
        <dbReference type="Google" id="ProtNLM"/>
    </source>
</evidence>
<dbReference type="EMBL" id="CP016895">
    <property type="protein sequence ID" value="AOA57087.1"/>
    <property type="molecule type" value="Genomic_DNA"/>
</dbReference>
<name>A0A1B2LVX4_9GAMM</name>
<keyword evidence="2" id="KW-1185">Reference proteome</keyword>
<sequence length="192" mass="21564">MIKDNETSLAIFASRYLDTLPTAELFEWIDDKSAEVRTLVARNLQCRGTKEVYKFAKKRTKSSKVYQREIAAFILGQLGCLFTGSEKYPFKLQSKSLLMSLVDDRSKSVRAAAIAGLGHLYIDGLDKDIENLVIRHSKDKSKVVRIALSITLGASSGNKKIRKIYTDYLKQGGEVAEWAEVGLEILNDRLQT</sequence>
<dbReference type="KEGG" id="ala:BFG52_01125"/>
<dbReference type="InterPro" id="IPR016024">
    <property type="entry name" value="ARM-type_fold"/>
</dbReference>
<dbReference type="AlphaFoldDB" id="A0A1B2LVX4"/>
<gene>
    <name evidence="1" type="ORF">BFG52_01125</name>
</gene>
<dbReference type="SUPFAM" id="SSF48371">
    <property type="entry name" value="ARM repeat"/>
    <property type="match status" value="1"/>
</dbReference>
<dbReference type="STRING" id="1789224.BFG52_01125"/>
<dbReference type="InterPro" id="IPR011989">
    <property type="entry name" value="ARM-like"/>
</dbReference>
<accession>A0A1B2LVX4</accession>
<dbReference type="Proteomes" id="UP000093391">
    <property type="component" value="Chromosome"/>
</dbReference>